<reference evidence="1" key="1">
    <citation type="submission" date="2022-08" db="EMBL/GenBank/DDBJ databases">
        <title>Genome Sequence of Fusarium decemcellulare.</title>
        <authorList>
            <person name="Buettner E."/>
        </authorList>
    </citation>
    <scope>NUCLEOTIDE SEQUENCE</scope>
    <source>
        <strain evidence="1">Babe19</strain>
    </source>
</reference>
<name>A0ACC1SMH7_9HYPO</name>
<protein>
    <submittedName>
        <fullName evidence="1">Uncharacterized protein</fullName>
    </submittedName>
</protein>
<organism evidence="1 2">
    <name type="scientific">Fusarium decemcellulare</name>
    <dbReference type="NCBI Taxonomy" id="57161"/>
    <lineage>
        <taxon>Eukaryota</taxon>
        <taxon>Fungi</taxon>
        <taxon>Dikarya</taxon>
        <taxon>Ascomycota</taxon>
        <taxon>Pezizomycotina</taxon>
        <taxon>Sordariomycetes</taxon>
        <taxon>Hypocreomycetidae</taxon>
        <taxon>Hypocreales</taxon>
        <taxon>Nectriaceae</taxon>
        <taxon>Fusarium</taxon>
        <taxon>Fusarium decemcellulare species complex</taxon>
    </lineage>
</organism>
<evidence type="ECO:0000313" key="2">
    <source>
        <dbReference type="Proteomes" id="UP001148629"/>
    </source>
</evidence>
<proteinExistence type="predicted"/>
<gene>
    <name evidence="1" type="ORF">NM208_g3962</name>
</gene>
<accession>A0ACC1SMH7</accession>
<dbReference type="Proteomes" id="UP001148629">
    <property type="component" value="Unassembled WGS sequence"/>
</dbReference>
<evidence type="ECO:0000313" key="1">
    <source>
        <dbReference type="EMBL" id="KAJ3542691.1"/>
    </source>
</evidence>
<dbReference type="EMBL" id="JANRMS010000281">
    <property type="protein sequence ID" value="KAJ3542691.1"/>
    <property type="molecule type" value="Genomic_DNA"/>
</dbReference>
<comment type="caution">
    <text evidence="1">The sequence shown here is derived from an EMBL/GenBank/DDBJ whole genome shotgun (WGS) entry which is preliminary data.</text>
</comment>
<sequence>MAYESRVELPTPAKTNETQPRCSPQSSSTPPSDTSQLPQGQCRYILTIPEIKGQRCGCMGFHHNTALPGATCYCGHFSCYHSATSFQKVSDDLTTLKQRMRDLEGLLQPSSNEQLLNLVGRISELEDIVEQNQEENATQLMASYQNSSAAWQIIELLQQRLKSLEGFRQLYTEQIMATRNQVKELYNRQLELLDGEESLEERIETLEDSGALLRPFRDIDMDDIRQWL</sequence>
<keyword evidence="2" id="KW-1185">Reference proteome</keyword>